<gene>
    <name evidence="2" type="ORF">CH063_07484</name>
</gene>
<feature type="non-terminal residue" evidence="2">
    <location>
        <position position="240"/>
    </location>
</feature>
<dbReference type="eggNOG" id="ENOG502SUMX">
    <property type="taxonomic scope" value="Eukaryota"/>
</dbReference>
<dbReference type="AlphaFoldDB" id="H1V6C2"/>
<keyword evidence="1" id="KW-1133">Transmembrane helix</keyword>
<sequence>MSSSITTSTTVTGAALLAITTPFVQPPDCTSYWGTTSLRSNVINGTIRMTRVIVSESAASCYPPGWTGDKTTPGKPSFSPGVCPDGWVYWDMAEASSAAASTAFCCDRSVCVSSLSRLCGSWSRNTGAGTETSSEYPGSILMVHDPWAVTWAASDTATLTPKLPTLTKSIALPTWTPDQVIPDSAYEPPKENKDGLQISQSLYLFICIGIPLIAAAMVGSCIGCCVQSCRKRRREERALA</sequence>
<evidence type="ECO:0000313" key="2">
    <source>
        <dbReference type="EMBL" id="CCF35774.1"/>
    </source>
</evidence>
<organism evidence="2 3">
    <name type="scientific">Colletotrichum higginsianum (strain IMI 349063)</name>
    <name type="common">Crucifer anthracnose fungus</name>
    <dbReference type="NCBI Taxonomy" id="759273"/>
    <lineage>
        <taxon>Eukaryota</taxon>
        <taxon>Fungi</taxon>
        <taxon>Dikarya</taxon>
        <taxon>Ascomycota</taxon>
        <taxon>Pezizomycotina</taxon>
        <taxon>Sordariomycetes</taxon>
        <taxon>Hypocreomycetidae</taxon>
        <taxon>Glomerellales</taxon>
        <taxon>Glomerellaceae</taxon>
        <taxon>Colletotrichum</taxon>
        <taxon>Colletotrichum destructivum species complex</taxon>
    </lineage>
</organism>
<dbReference type="HOGENOM" id="CLU_057906_0_0_1"/>
<evidence type="ECO:0000313" key="3">
    <source>
        <dbReference type="Proteomes" id="UP000007174"/>
    </source>
</evidence>
<evidence type="ECO:0000256" key="1">
    <source>
        <dbReference type="SAM" id="Phobius"/>
    </source>
</evidence>
<dbReference type="VEuPathDB" id="FungiDB:CH63R_01648"/>
<dbReference type="EMBL" id="CACQ02001689">
    <property type="protein sequence ID" value="CCF35774.1"/>
    <property type="molecule type" value="Genomic_DNA"/>
</dbReference>
<protein>
    <submittedName>
        <fullName evidence="2">Uncharacterized protein</fullName>
    </submittedName>
</protein>
<dbReference type="Proteomes" id="UP000007174">
    <property type="component" value="Unassembled WGS sequence"/>
</dbReference>
<proteinExistence type="predicted"/>
<reference evidence="3" key="1">
    <citation type="journal article" date="2012" name="Nat. Genet.">
        <title>Lifestyle transitions in plant pathogenic Colletotrichum fungi deciphered by genome and transcriptome analyses.</title>
        <authorList>
            <person name="O'Connell R.J."/>
            <person name="Thon M.R."/>
            <person name="Hacquard S."/>
            <person name="Amyotte S.G."/>
            <person name="Kleemann J."/>
            <person name="Torres M.F."/>
            <person name="Damm U."/>
            <person name="Buiate E.A."/>
            <person name="Epstein L."/>
            <person name="Alkan N."/>
            <person name="Altmueller J."/>
            <person name="Alvarado-Balderrama L."/>
            <person name="Bauser C.A."/>
            <person name="Becker C."/>
            <person name="Birren B.W."/>
            <person name="Chen Z."/>
            <person name="Choi J."/>
            <person name="Crouch J.A."/>
            <person name="Duvick J.P."/>
            <person name="Farman M.A."/>
            <person name="Gan P."/>
            <person name="Heiman D."/>
            <person name="Henrissat B."/>
            <person name="Howard R.J."/>
            <person name="Kabbage M."/>
            <person name="Koch C."/>
            <person name="Kracher B."/>
            <person name="Kubo Y."/>
            <person name="Law A.D."/>
            <person name="Lebrun M.-H."/>
            <person name="Lee Y.-H."/>
            <person name="Miyara I."/>
            <person name="Moore N."/>
            <person name="Neumann U."/>
            <person name="Nordstroem K."/>
            <person name="Panaccione D.G."/>
            <person name="Panstruga R."/>
            <person name="Place M."/>
            <person name="Proctor R.H."/>
            <person name="Prusky D."/>
            <person name="Rech G."/>
            <person name="Reinhardt R."/>
            <person name="Rollins J.A."/>
            <person name="Rounsley S."/>
            <person name="Schardl C.L."/>
            <person name="Schwartz D.C."/>
            <person name="Shenoy N."/>
            <person name="Shirasu K."/>
            <person name="Sikhakolli U.R."/>
            <person name="Stueber K."/>
            <person name="Sukno S.A."/>
            <person name="Sweigard J.A."/>
            <person name="Takano Y."/>
            <person name="Takahara H."/>
            <person name="Trail F."/>
            <person name="van der Does H.C."/>
            <person name="Voll L.M."/>
            <person name="Will I."/>
            <person name="Young S."/>
            <person name="Zeng Q."/>
            <person name="Zhang J."/>
            <person name="Zhou S."/>
            <person name="Dickman M.B."/>
            <person name="Schulze-Lefert P."/>
            <person name="Ver Loren van Themaat E."/>
            <person name="Ma L.-J."/>
            <person name="Vaillancourt L.J."/>
        </authorList>
    </citation>
    <scope>NUCLEOTIDE SEQUENCE [LARGE SCALE GENOMIC DNA]</scope>
    <source>
        <strain evidence="3">IMI 349063</strain>
    </source>
</reference>
<accession>H1V6C2</accession>
<keyword evidence="1" id="KW-0812">Transmembrane</keyword>
<name>H1V6C2_COLHI</name>
<feature type="transmembrane region" description="Helical" evidence="1">
    <location>
        <begin position="202"/>
        <end position="226"/>
    </location>
</feature>
<keyword evidence="1" id="KW-0472">Membrane</keyword>